<dbReference type="InterPro" id="IPR050627">
    <property type="entry name" value="Nitroreductase/BluB"/>
</dbReference>
<proteinExistence type="predicted"/>
<organism evidence="3 4">
    <name type="scientific">Streptomyces antibioticus</name>
    <dbReference type="NCBI Taxonomy" id="1890"/>
    <lineage>
        <taxon>Bacteria</taxon>
        <taxon>Bacillati</taxon>
        <taxon>Actinomycetota</taxon>
        <taxon>Actinomycetes</taxon>
        <taxon>Kitasatosporales</taxon>
        <taxon>Streptomycetaceae</taxon>
        <taxon>Streptomyces</taxon>
    </lineage>
</organism>
<dbReference type="InterPro" id="IPR000415">
    <property type="entry name" value="Nitroreductase-like"/>
</dbReference>
<gene>
    <name evidence="3" type="ORF">HCX60_30920</name>
</gene>
<dbReference type="RefSeq" id="WP_078635662.1">
    <property type="nucleotide sequence ID" value="NZ_CM007717.1"/>
</dbReference>
<feature type="region of interest" description="Disordered" evidence="1">
    <location>
        <begin position="310"/>
        <end position="349"/>
    </location>
</feature>
<dbReference type="InterPro" id="IPR029479">
    <property type="entry name" value="Nitroreductase"/>
</dbReference>
<dbReference type="AlphaFoldDB" id="A0AAE6YCT6"/>
<protein>
    <recommendedName>
        <fullName evidence="2">Nitroreductase domain-containing protein</fullName>
    </recommendedName>
</protein>
<dbReference type="NCBIfam" id="NF047509">
    <property type="entry name" value="Rv3131_FMN_oxido"/>
    <property type="match status" value="1"/>
</dbReference>
<dbReference type="GO" id="GO:0016491">
    <property type="term" value="F:oxidoreductase activity"/>
    <property type="evidence" value="ECO:0007669"/>
    <property type="project" value="InterPro"/>
</dbReference>
<feature type="domain" description="Nitroreductase" evidence="2">
    <location>
        <begin position="123"/>
        <end position="310"/>
    </location>
</feature>
<accession>A0AAE6YCT6</accession>
<dbReference type="Gene3D" id="3.40.109.10">
    <property type="entry name" value="NADH Oxidase"/>
    <property type="match status" value="1"/>
</dbReference>
<dbReference type="Pfam" id="PF00881">
    <property type="entry name" value="Nitroreductase"/>
    <property type="match status" value="1"/>
</dbReference>
<dbReference type="PANTHER" id="PTHR23026">
    <property type="entry name" value="NADPH NITROREDUCTASE"/>
    <property type="match status" value="1"/>
</dbReference>
<evidence type="ECO:0000313" key="3">
    <source>
        <dbReference type="EMBL" id="QIT47395.1"/>
    </source>
</evidence>
<dbReference type="EMBL" id="CP050692">
    <property type="protein sequence ID" value="QIT47395.1"/>
    <property type="molecule type" value="Genomic_DNA"/>
</dbReference>
<evidence type="ECO:0000313" key="4">
    <source>
        <dbReference type="Proteomes" id="UP000502504"/>
    </source>
</evidence>
<evidence type="ECO:0000256" key="1">
    <source>
        <dbReference type="SAM" id="MobiDB-lite"/>
    </source>
</evidence>
<dbReference type="SUPFAM" id="SSF55469">
    <property type="entry name" value="FMN-dependent nitroreductase-like"/>
    <property type="match status" value="1"/>
</dbReference>
<reference evidence="3 4" key="1">
    <citation type="submission" date="2020-03" db="EMBL/GenBank/DDBJ databases">
        <title>Is there a link between lipid content and antibiotic production in Streptomyces?</title>
        <authorList>
            <person name="David M."/>
            <person name="Lejeune C."/>
            <person name="Abreu S."/>
            <person name="Thibessard A."/>
            <person name="Leblond P."/>
            <person name="Chaminade P."/>
            <person name="Virolle M.-J."/>
        </authorList>
    </citation>
    <scope>NUCLEOTIDE SEQUENCE [LARGE SCALE GENOMIC DNA]</scope>
    <source>
        <strain evidence="3 4">DSM 41481</strain>
    </source>
</reference>
<sequence length="349" mass="38128">MPSTTLDAVIPQTWVSAAVAAPSIHNTQPWAFRLDPGSGTFQVRAVPERGLRYTDPAGRALHLSVGASLLNLRVAIAHGARSPVGRLLPCPQDPGLLAVVRLAGPGVRRPTGHRADLYEAIWRRHSSRLPFTGQPLPAYVRGELGEAARAEGARLWFPDPVETARLLRLTAEAERRNRADPDRAAESNRWVHQDLRPAPDTGLPRAVLGPQDACERIPLRDFTARRHTEELVARPFEAEPAVAVLITEHDRRADWLRAGQALQHVWLLATAHGLRASLLHQGLEWPDLRRSLSPTPGRTSHVQMLIRLGYGPEGTASPRRDPDTALGRGRGRGAVPTNPSTAPKKGTGR</sequence>
<dbReference type="PANTHER" id="PTHR23026:SF123">
    <property type="entry name" value="NAD(P)H NITROREDUCTASE RV3131-RELATED"/>
    <property type="match status" value="1"/>
</dbReference>
<evidence type="ECO:0000259" key="2">
    <source>
        <dbReference type="Pfam" id="PF00881"/>
    </source>
</evidence>
<name>A0AAE6YCT6_STRAT</name>
<dbReference type="Proteomes" id="UP000502504">
    <property type="component" value="Chromosome"/>
</dbReference>